<feature type="domain" description="Penicillin-binding protein transpeptidase" evidence="4">
    <location>
        <begin position="284"/>
        <end position="613"/>
    </location>
</feature>
<protein>
    <submittedName>
        <fullName evidence="6">Peptidoglycan glycosyltransferase</fullName>
        <ecNumber evidence="6">2.4.1.129</ecNumber>
    </submittedName>
</protein>
<dbReference type="InterPro" id="IPR050515">
    <property type="entry name" value="Beta-lactam/transpept"/>
</dbReference>
<dbReference type="STRING" id="349163.Acry_0497"/>
<dbReference type="EC" id="2.4.1.129" evidence="6"/>
<dbReference type="Pfam" id="PF00905">
    <property type="entry name" value="Transpeptidase"/>
    <property type="match status" value="1"/>
</dbReference>
<dbReference type="SUPFAM" id="SSF56601">
    <property type="entry name" value="beta-lactamase/transpeptidase-like"/>
    <property type="match status" value="1"/>
</dbReference>
<dbReference type="InterPro" id="IPR012338">
    <property type="entry name" value="Beta-lactam/transpept-like"/>
</dbReference>
<keyword evidence="2" id="KW-0121">Carboxypeptidase</keyword>
<evidence type="ECO:0000259" key="4">
    <source>
        <dbReference type="Pfam" id="PF00905"/>
    </source>
</evidence>
<proteinExistence type="predicted"/>
<evidence type="ECO:0000256" key="1">
    <source>
        <dbReference type="ARBA" id="ARBA00004370"/>
    </source>
</evidence>
<keyword evidence="3" id="KW-0472">Membrane</keyword>
<dbReference type="InterPro" id="IPR001460">
    <property type="entry name" value="PCN-bd_Tpept"/>
</dbReference>
<dbReference type="GO" id="GO:0005886">
    <property type="term" value="C:plasma membrane"/>
    <property type="evidence" value="ECO:0007669"/>
    <property type="project" value="TreeGrafter"/>
</dbReference>
<keyword evidence="2" id="KW-0645">Protease</keyword>
<dbReference type="HOGENOM" id="CLU_009289_1_2_5"/>
<evidence type="ECO:0000313" key="7">
    <source>
        <dbReference type="Proteomes" id="UP000000245"/>
    </source>
</evidence>
<feature type="domain" description="Penicillin-binding protein dimerisation" evidence="5">
    <location>
        <begin position="82"/>
        <end position="252"/>
    </location>
</feature>
<dbReference type="InterPro" id="IPR036138">
    <property type="entry name" value="PBP_dimer_sf"/>
</dbReference>
<name>A5FVT9_ACICJ</name>
<keyword evidence="2" id="KW-0378">Hydrolase</keyword>
<dbReference type="Proteomes" id="UP000000245">
    <property type="component" value="Chromosome"/>
</dbReference>
<accession>A5FVT9</accession>
<dbReference type="GO" id="GO:0008658">
    <property type="term" value="F:penicillin binding"/>
    <property type="evidence" value="ECO:0007669"/>
    <property type="project" value="InterPro"/>
</dbReference>
<evidence type="ECO:0000256" key="3">
    <source>
        <dbReference type="ARBA" id="ARBA00023136"/>
    </source>
</evidence>
<dbReference type="Gene3D" id="3.40.710.10">
    <property type="entry name" value="DD-peptidase/beta-lactamase superfamily"/>
    <property type="match status" value="1"/>
</dbReference>
<dbReference type="GO" id="GO:0071555">
    <property type="term" value="P:cell wall organization"/>
    <property type="evidence" value="ECO:0007669"/>
    <property type="project" value="TreeGrafter"/>
</dbReference>
<dbReference type="GO" id="GO:0009252">
    <property type="term" value="P:peptidoglycan biosynthetic process"/>
    <property type="evidence" value="ECO:0007669"/>
    <property type="project" value="InterPro"/>
</dbReference>
<dbReference type="InterPro" id="IPR005311">
    <property type="entry name" value="PBP_dimer"/>
</dbReference>
<sequence length="634" mass="68274">MRPATIIEPCLGTGRGARQTARMNAQRDKKQRAVFTRRAMIIGGSQVALFSALTARLYEMEIVDHSRYSRLARKNAVSERLIAPERGLITDRNGIILAGNRQQWQALFLMTAASDPAATIARLERIVSLSPADRARLAKLATGPIHFLPILVKKDLGWDEMARLEVHRPSLPGLIIDRGFRRFYPLGPLTAHPVGYVVRPDSADAGREPVLALPGVRVGGSGIEKSANAALFGSPGIVEDEVDAGGAVVRVITRRPAREGHAVGLTLDAGLQRTAAGALNGRPGAAVLIDTSTGDLLAMASAPSFDPTWFDDGVPDHVWRRWTSKAAHHPLTDRATGGLYAPGSSFKPTVALAALEAGAITGDTRFFCSGHMKIGNRIFYCWLRSGHGSMDVASALQQSCDIFFYHVAMRTGIDRMAAMARHLGLTGREALALPNVAEGFIPTRRWAKQRQIDWTKGDTAVQGIGQGYTVLTPLALAVMAARIGTGRAVRPRIIRTVGAVERTHPAATTLSLSDRHLALVRQGMAEVVNTPLGTAWGARLALRGARMAGKTGTAQVIGESAEMEAENYNDAELPWQDRPNALFVGYAPLDRPRFAAAVVIEHGTLLGPVKIARDLFAAALSRRRLAYGDESRPA</sequence>
<keyword evidence="7" id="KW-1185">Reference proteome</keyword>
<comment type="subcellular location">
    <subcellularLocation>
        <location evidence="1">Membrane</location>
    </subcellularLocation>
</comment>
<dbReference type="SUPFAM" id="SSF56519">
    <property type="entry name" value="Penicillin binding protein dimerisation domain"/>
    <property type="match status" value="1"/>
</dbReference>
<dbReference type="AlphaFoldDB" id="A5FVT9"/>
<keyword evidence="6" id="KW-0808">Transferase</keyword>
<evidence type="ECO:0000259" key="5">
    <source>
        <dbReference type="Pfam" id="PF03717"/>
    </source>
</evidence>
<dbReference type="eggNOG" id="COG0768">
    <property type="taxonomic scope" value="Bacteria"/>
</dbReference>
<reference evidence="6 7" key="1">
    <citation type="submission" date="2007-05" db="EMBL/GenBank/DDBJ databases">
        <title>Complete sequence of chromosome of Acidiphilium cryptum JF-5.</title>
        <authorList>
            <consortium name="US DOE Joint Genome Institute"/>
            <person name="Copeland A."/>
            <person name="Lucas S."/>
            <person name="Lapidus A."/>
            <person name="Barry K."/>
            <person name="Detter J.C."/>
            <person name="Glavina del Rio T."/>
            <person name="Hammon N."/>
            <person name="Israni S."/>
            <person name="Dalin E."/>
            <person name="Tice H."/>
            <person name="Pitluck S."/>
            <person name="Sims D."/>
            <person name="Brettin T."/>
            <person name="Bruce D."/>
            <person name="Han C."/>
            <person name="Schmutz J."/>
            <person name="Larimer F."/>
            <person name="Land M."/>
            <person name="Hauser L."/>
            <person name="Kyrpides N."/>
            <person name="Kim E."/>
            <person name="Magnuson T."/>
            <person name="Richardson P."/>
        </authorList>
    </citation>
    <scope>NUCLEOTIDE SEQUENCE [LARGE SCALE GENOMIC DNA]</scope>
    <source>
        <strain evidence="6 7">JF-5</strain>
    </source>
</reference>
<dbReference type="GO" id="GO:0009002">
    <property type="term" value="F:serine-type D-Ala-D-Ala carboxypeptidase activity"/>
    <property type="evidence" value="ECO:0007669"/>
    <property type="project" value="InterPro"/>
</dbReference>
<dbReference type="NCBIfam" id="TIGR03423">
    <property type="entry name" value="pbp2_mrdA"/>
    <property type="match status" value="1"/>
</dbReference>
<dbReference type="PANTHER" id="PTHR30627">
    <property type="entry name" value="PEPTIDOGLYCAN D,D-TRANSPEPTIDASE"/>
    <property type="match status" value="1"/>
</dbReference>
<dbReference type="KEGG" id="acr:Acry_0497"/>
<dbReference type="EMBL" id="CP000697">
    <property type="protein sequence ID" value="ABQ29721.1"/>
    <property type="molecule type" value="Genomic_DNA"/>
</dbReference>
<dbReference type="Gene3D" id="3.90.1310.10">
    <property type="entry name" value="Penicillin-binding protein 2a (Domain 2)"/>
    <property type="match status" value="1"/>
</dbReference>
<evidence type="ECO:0000313" key="6">
    <source>
        <dbReference type="EMBL" id="ABQ29721.1"/>
    </source>
</evidence>
<organism evidence="6 7">
    <name type="scientific">Acidiphilium cryptum (strain JF-5)</name>
    <dbReference type="NCBI Taxonomy" id="349163"/>
    <lineage>
        <taxon>Bacteria</taxon>
        <taxon>Pseudomonadati</taxon>
        <taxon>Pseudomonadota</taxon>
        <taxon>Alphaproteobacteria</taxon>
        <taxon>Acetobacterales</taxon>
        <taxon>Acidocellaceae</taxon>
        <taxon>Acidiphilium</taxon>
    </lineage>
</organism>
<evidence type="ECO:0000256" key="2">
    <source>
        <dbReference type="ARBA" id="ARBA00022645"/>
    </source>
</evidence>
<keyword evidence="6" id="KW-0328">Glycosyltransferase</keyword>
<dbReference type="GO" id="GO:0016757">
    <property type="term" value="F:glycosyltransferase activity"/>
    <property type="evidence" value="ECO:0007669"/>
    <property type="project" value="UniProtKB-KW"/>
</dbReference>
<gene>
    <name evidence="6" type="ordered locus">Acry_0497</name>
</gene>
<dbReference type="InterPro" id="IPR017790">
    <property type="entry name" value="Penicillin-binding_protein_2"/>
</dbReference>
<dbReference type="Pfam" id="PF03717">
    <property type="entry name" value="PBP_dimer"/>
    <property type="match status" value="1"/>
</dbReference>